<dbReference type="GO" id="GO:0000159">
    <property type="term" value="C:protein phosphatase type 2A complex"/>
    <property type="evidence" value="ECO:0007669"/>
    <property type="project" value="TreeGrafter"/>
</dbReference>
<dbReference type="KEGG" id="ehx:EMIHUDRAFT_68148"/>
<dbReference type="Pfam" id="PF02985">
    <property type="entry name" value="HEAT"/>
    <property type="match status" value="1"/>
</dbReference>
<feature type="region of interest" description="Disordered" evidence="4">
    <location>
        <begin position="268"/>
        <end position="303"/>
    </location>
</feature>
<evidence type="ECO:0000313" key="7">
    <source>
        <dbReference type="Proteomes" id="UP000013827"/>
    </source>
</evidence>
<dbReference type="InterPro" id="IPR016024">
    <property type="entry name" value="ARM-type_fold"/>
</dbReference>
<proteinExistence type="inferred from homology"/>
<dbReference type="RefSeq" id="XP_005761043.1">
    <property type="nucleotide sequence ID" value="XM_005760986.1"/>
</dbReference>
<sequence>EQSLYPVAVLIDELKHEDIQLRLNSIRRLSTIAVALGPERTRNELIPFLNESIDDEDEVLVALAEELGGFVEYVGGLEYAPVLLGPLETLATVEETLVRDKSVEALNKVSRQVPVAHLLEHLVPLVLRLQANDWFTSRISACGLFAAAYGEQPRLPSSPLLSPQPTSLSAPLSAEIRASFTQLCHDDTPMVRRAAASNLGSRQLAQPHGRLPRPLVGPPLGLFLQVRLLAVENCVGVGQLLSVSANQAVVLPIVRSVSQDRSWRVRRDPAEIQPISSRAPAELQPRSSRDPAEIHRSREGDPEAEVRTAAAVKLAAFSRMLAPELVVSQILPAVAELCSDGSQHVRASLASDIMGLAPLVGKGATIETLLPLFLQLLKDEFPEAAPPHPARSRPRSAVRLNLIGALPAVNALLGVELLATALLPAIEELAEDRQWRVRLAVVDCMPPLAAQLGVAFFEEKLCAMCVRWLQDCVYTIRESAIANVRKLTELFGLEWAAAHLIPKATRTRTPTPTPHHTHPPHTARRALSTVSSLATVVGSDVLYGSLLPAVLGMVSDAVPNVRFNVAKTLQMLVPLLEPGLVASQVKPKLLELSEDHDKDVQYFAQRALACCG</sequence>
<dbReference type="PROSITE" id="PS50077">
    <property type="entry name" value="HEAT_REPEAT"/>
    <property type="match status" value="4"/>
</dbReference>
<feature type="repeat" description="HEAT" evidence="3">
    <location>
        <begin position="422"/>
        <end position="460"/>
    </location>
</feature>
<keyword evidence="1" id="KW-0677">Repeat</keyword>
<feature type="repeat" description="HEAT" evidence="3">
    <location>
        <begin position="330"/>
        <end position="368"/>
    </location>
</feature>
<dbReference type="OMA" id="NRVEAMQ"/>
<evidence type="ECO:0000259" key="5">
    <source>
        <dbReference type="Pfam" id="PF22646"/>
    </source>
</evidence>
<dbReference type="InterPro" id="IPR021133">
    <property type="entry name" value="HEAT_type_2"/>
</dbReference>
<evidence type="ECO:0000313" key="6">
    <source>
        <dbReference type="EnsemblProtists" id="EOD08614"/>
    </source>
</evidence>
<dbReference type="GO" id="GO:0005634">
    <property type="term" value="C:nucleus"/>
    <property type="evidence" value="ECO:0007669"/>
    <property type="project" value="TreeGrafter"/>
</dbReference>
<accession>A0A0D3IBH9</accession>
<dbReference type="Pfam" id="PF22646">
    <property type="entry name" value="PPP2R1A-like_HEAT"/>
    <property type="match status" value="1"/>
</dbReference>
<feature type="domain" description="Phosphatase PP2A regulatory subunit A/Splicing factor 3B subunit 1-like HEAT repeat" evidence="5">
    <location>
        <begin position="301"/>
        <end position="361"/>
    </location>
</feature>
<dbReference type="SUPFAM" id="SSF48371">
    <property type="entry name" value="ARM repeat"/>
    <property type="match status" value="1"/>
</dbReference>
<comment type="similarity">
    <text evidence="2">Belongs to the phosphatase 2A regulatory subunit A family.</text>
</comment>
<evidence type="ECO:0000256" key="2">
    <source>
        <dbReference type="ARBA" id="ARBA00038332"/>
    </source>
</evidence>
<reference evidence="7" key="1">
    <citation type="journal article" date="2013" name="Nature">
        <title>Pan genome of the phytoplankton Emiliania underpins its global distribution.</title>
        <authorList>
            <person name="Read B.A."/>
            <person name="Kegel J."/>
            <person name="Klute M.J."/>
            <person name="Kuo A."/>
            <person name="Lefebvre S.C."/>
            <person name="Maumus F."/>
            <person name="Mayer C."/>
            <person name="Miller J."/>
            <person name="Monier A."/>
            <person name="Salamov A."/>
            <person name="Young J."/>
            <person name="Aguilar M."/>
            <person name="Claverie J.M."/>
            <person name="Frickenhaus S."/>
            <person name="Gonzalez K."/>
            <person name="Herman E.K."/>
            <person name="Lin Y.C."/>
            <person name="Napier J."/>
            <person name="Ogata H."/>
            <person name="Sarno A.F."/>
            <person name="Shmutz J."/>
            <person name="Schroeder D."/>
            <person name="de Vargas C."/>
            <person name="Verret F."/>
            <person name="von Dassow P."/>
            <person name="Valentin K."/>
            <person name="Van de Peer Y."/>
            <person name="Wheeler G."/>
            <person name="Dacks J.B."/>
            <person name="Delwiche C.F."/>
            <person name="Dyhrman S.T."/>
            <person name="Glockner G."/>
            <person name="John U."/>
            <person name="Richards T."/>
            <person name="Worden A.Z."/>
            <person name="Zhang X."/>
            <person name="Grigoriev I.V."/>
            <person name="Allen A.E."/>
            <person name="Bidle K."/>
            <person name="Borodovsky M."/>
            <person name="Bowler C."/>
            <person name="Brownlee C."/>
            <person name="Cock J.M."/>
            <person name="Elias M."/>
            <person name="Gladyshev V.N."/>
            <person name="Groth M."/>
            <person name="Guda C."/>
            <person name="Hadaegh A."/>
            <person name="Iglesias-Rodriguez M.D."/>
            <person name="Jenkins J."/>
            <person name="Jones B.M."/>
            <person name="Lawson T."/>
            <person name="Leese F."/>
            <person name="Lindquist E."/>
            <person name="Lobanov A."/>
            <person name="Lomsadze A."/>
            <person name="Malik S.B."/>
            <person name="Marsh M.E."/>
            <person name="Mackinder L."/>
            <person name="Mock T."/>
            <person name="Mueller-Roeber B."/>
            <person name="Pagarete A."/>
            <person name="Parker M."/>
            <person name="Probert I."/>
            <person name="Quesneville H."/>
            <person name="Raines C."/>
            <person name="Rensing S.A."/>
            <person name="Riano-Pachon D.M."/>
            <person name="Richier S."/>
            <person name="Rokitta S."/>
            <person name="Shiraiwa Y."/>
            <person name="Soanes D.M."/>
            <person name="van der Giezen M."/>
            <person name="Wahlund T.M."/>
            <person name="Williams B."/>
            <person name="Wilson W."/>
            <person name="Wolfe G."/>
            <person name="Wurch L.L."/>
        </authorList>
    </citation>
    <scope>NUCLEOTIDE SEQUENCE</scope>
</reference>
<evidence type="ECO:0000256" key="4">
    <source>
        <dbReference type="SAM" id="MobiDB-lite"/>
    </source>
</evidence>
<reference evidence="6" key="2">
    <citation type="submission" date="2024-10" db="UniProtKB">
        <authorList>
            <consortium name="EnsemblProtists"/>
        </authorList>
    </citation>
    <scope>IDENTIFICATION</scope>
</reference>
<dbReference type="GO" id="GO:0019888">
    <property type="term" value="F:protein phosphatase regulator activity"/>
    <property type="evidence" value="ECO:0007669"/>
    <property type="project" value="TreeGrafter"/>
</dbReference>
<dbReference type="PANTHER" id="PTHR10648">
    <property type="entry name" value="SERINE/THREONINE-PROTEIN PHOSPHATASE PP2A 65 KDA REGULATORY SUBUNIT"/>
    <property type="match status" value="1"/>
</dbReference>
<dbReference type="InterPro" id="IPR000357">
    <property type="entry name" value="HEAT"/>
</dbReference>
<dbReference type="PANTHER" id="PTHR10648:SF4">
    <property type="entry name" value="PROTEIN PHOSPHATASE 2 (FORMERLY 2A), REGULATORY SUBUNIT A, BETA ISOFORM-RELATED"/>
    <property type="match status" value="1"/>
</dbReference>
<protein>
    <recommendedName>
        <fullName evidence="5">Phosphatase PP2A regulatory subunit A/Splicing factor 3B subunit 1-like HEAT repeat domain-containing protein</fullName>
    </recommendedName>
</protein>
<organism evidence="6 7">
    <name type="scientific">Emiliania huxleyi (strain CCMP1516)</name>
    <dbReference type="NCBI Taxonomy" id="280463"/>
    <lineage>
        <taxon>Eukaryota</taxon>
        <taxon>Haptista</taxon>
        <taxon>Haptophyta</taxon>
        <taxon>Prymnesiophyceae</taxon>
        <taxon>Isochrysidales</taxon>
        <taxon>Noelaerhabdaceae</taxon>
        <taxon>Emiliania</taxon>
    </lineage>
</organism>
<dbReference type="PaxDb" id="2903-EOD08614"/>
<dbReference type="InterPro" id="IPR051023">
    <property type="entry name" value="PP2A_Regulatory_Subunit_A"/>
</dbReference>
<keyword evidence="7" id="KW-1185">Reference proteome</keyword>
<name>A0A0D3IBH9_EMIH1</name>
<dbReference type="eggNOG" id="KOG0211">
    <property type="taxonomic scope" value="Eukaryota"/>
</dbReference>
<feature type="repeat" description="HEAT" evidence="3">
    <location>
        <begin position="6"/>
        <end position="44"/>
    </location>
</feature>
<dbReference type="GO" id="GO:0005829">
    <property type="term" value="C:cytosol"/>
    <property type="evidence" value="ECO:0007669"/>
    <property type="project" value="TreeGrafter"/>
</dbReference>
<dbReference type="GeneID" id="17254700"/>
<evidence type="ECO:0000256" key="1">
    <source>
        <dbReference type="ARBA" id="ARBA00022737"/>
    </source>
</evidence>
<dbReference type="HOGENOM" id="CLU_015533_2_1_1"/>
<dbReference type="Proteomes" id="UP000013827">
    <property type="component" value="Unassembled WGS sequence"/>
</dbReference>
<dbReference type="EnsemblProtists" id="EOD08614">
    <property type="protein sequence ID" value="EOD08614"/>
    <property type="gene ID" value="EMIHUDRAFT_68148"/>
</dbReference>
<dbReference type="STRING" id="2903.R1DIV5"/>
<feature type="compositionally biased region" description="Basic and acidic residues" evidence="4">
    <location>
        <begin position="287"/>
        <end position="303"/>
    </location>
</feature>
<dbReference type="InterPro" id="IPR011989">
    <property type="entry name" value="ARM-like"/>
</dbReference>
<evidence type="ECO:0000256" key="3">
    <source>
        <dbReference type="PROSITE-ProRule" id="PRU00103"/>
    </source>
</evidence>
<dbReference type="Gene3D" id="1.25.10.10">
    <property type="entry name" value="Leucine-rich Repeat Variant"/>
    <property type="match status" value="1"/>
</dbReference>
<dbReference type="InterPro" id="IPR054573">
    <property type="entry name" value="PP2A/SF3B1-like_HEAT"/>
</dbReference>
<feature type="repeat" description="HEAT" evidence="3">
    <location>
        <begin position="546"/>
        <end position="584"/>
    </location>
</feature>
<dbReference type="AlphaFoldDB" id="A0A0D3IBH9"/>